<organism evidence="13 14">
    <name type="scientific">Aureococcus anophagefferens</name>
    <name type="common">Harmful bloom alga</name>
    <dbReference type="NCBI Taxonomy" id="44056"/>
    <lineage>
        <taxon>Eukaryota</taxon>
        <taxon>Sar</taxon>
        <taxon>Stramenopiles</taxon>
        <taxon>Ochrophyta</taxon>
        <taxon>Pelagophyceae</taxon>
        <taxon>Pelagomonadales</taxon>
        <taxon>Pelagomonadaceae</taxon>
        <taxon>Aureococcus</taxon>
    </lineage>
</organism>
<dbReference type="EMBL" id="JBBJCI010000086">
    <property type="protein sequence ID" value="KAK7248781.1"/>
    <property type="molecule type" value="Genomic_DNA"/>
</dbReference>
<comment type="caution">
    <text evidence="13">The sequence shown here is derived from an EMBL/GenBank/DDBJ whole genome shotgun (WGS) entry which is preliminary data.</text>
</comment>
<evidence type="ECO:0000256" key="5">
    <source>
        <dbReference type="ARBA" id="ARBA00022684"/>
    </source>
</evidence>
<keyword evidence="7 10" id="KW-0067">ATP-binding</keyword>
<feature type="compositionally biased region" description="Low complexity" evidence="12">
    <location>
        <begin position="718"/>
        <end position="729"/>
    </location>
</feature>
<dbReference type="SUPFAM" id="SSF55931">
    <property type="entry name" value="Glutamine synthetase/guanido kinase"/>
    <property type="match status" value="1"/>
</dbReference>
<dbReference type="PANTHER" id="PTHR11164">
    <property type="entry name" value="GLUTAMATE CYSTEINE LIGASE"/>
    <property type="match status" value="1"/>
</dbReference>
<dbReference type="Gene3D" id="1.10.8.960">
    <property type="match status" value="1"/>
</dbReference>
<feature type="compositionally biased region" description="Polar residues" evidence="12">
    <location>
        <begin position="705"/>
        <end position="715"/>
    </location>
</feature>
<evidence type="ECO:0000256" key="2">
    <source>
        <dbReference type="ARBA" id="ARBA00008100"/>
    </source>
</evidence>
<feature type="coiled-coil region" evidence="11">
    <location>
        <begin position="653"/>
        <end position="680"/>
    </location>
</feature>
<dbReference type="InterPro" id="IPR014746">
    <property type="entry name" value="Gln_synth/guanido_kin_cat_dom"/>
</dbReference>
<comment type="catalytic activity">
    <reaction evidence="10">
        <text>L-cysteine + L-glutamate + ATP = gamma-L-glutamyl-L-cysteine + ADP + phosphate + H(+)</text>
        <dbReference type="Rhea" id="RHEA:13285"/>
        <dbReference type="ChEBI" id="CHEBI:15378"/>
        <dbReference type="ChEBI" id="CHEBI:29985"/>
        <dbReference type="ChEBI" id="CHEBI:30616"/>
        <dbReference type="ChEBI" id="CHEBI:35235"/>
        <dbReference type="ChEBI" id="CHEBI:43474"/>
        <dbReference type="ChEBI" id="CHEBI:58173"/>
        <dbReference type="ChEBI" id="CHEBI:456216"/>
        <dbReference type="EC" id="6.3.2.2"/>
    </reaction>
</comment>
<accession>A0ABR1G639</accession>
<keyword evidence="14" id="KW-1185">Reference proteome</keyword>
<proteinExistence type="inferred from homology"/>
<reference evidence="13 14" key="1">
    <citation type="submission" date="2024-03" db="EMBL/GenBank/DDBJ databases">
        <title>Aureococcus anophagefferens CCMP1851 and Kratosvirus quantuckense: Draft genome of a second virus-susceptible host strain in the model system.</title>
        <authorList>
            <person name="Chase E."/>
            <person name="Truchon A.R."/>
            <person name="Schepens W."/>
            <person name="Wilhelm S.W."/>
        </authorList>
    </citation>
    <scope>NUCLEOTIDE SEQUENCE [LARGE SCALE GENOMIC DNA]</scope>
    <source>
        <strain evidence="13 14">CCMP1851</strain>
    </source>
</reference>
<evidence type="ECO:0000313" key="13">
    <source>
        <dbReference type="EMBL" id="KAK7248781.1"/>
    </source>
</evidence>
<keyword evidence="4 10" id="KW-0436">Ligase</keyword>
<evidence type="ECO:0000256" key="11">
    <source>
        <dbReference type="SAM" id="Coils"/>
    </source>
</evidence>
<feature type="compositionally biased region" description="Basic and acidic residues" evidence="12">
    <location>
        <begin position="284"/>
        <end position="302"/>
    </location>
</feature>
<gene>
    <name evidence="13" type="primary">GCLC</name>
    <name evidence="13" type="ORF">SO694_00041145</name>
</gene>
<sequence length="738" mass="79919">MGVLTVGRPLSWEEALPHLRYVRDHGVLQFINHYRKYEHITKDALYYGDEIEYGLFALRAGGVALSLRGAAVRATLNARELEERRAIPESGKVTWHPEYGSWMVESTPAVPYSGFTDDLRRVETNMRSRRARLLAALEDGEVAPTMVVFPLLGCDPPPAPGPAANSRLVPDAVINPHPRFGALTANIRARRGSNVDVRSPVFADEKTAVGDIAMDAMAFGMGCCCLQVTFQCRDVDESRHVYDQLAVLAPVMLALTAACPILKGLLSDHDVRWNVIEQSVDCRTPAERSEPGADASGDDRMANRGVKPVGSSRYSGVKSYMSARGTAARYNDVEVEVDPWAFEQLTSNGVDALLARHVAHLFVRDPLVLFEGMVEELDDAVATDHFENLQSTNWNSVRWKPPPAGKNEAKIGWRVELRTMEVQLTDFENAAFTVFCVLVLRVLLSFDLNIYMPMSKVHENMKAAHARDAATTGQFWWRSHLVRPGGAACPAAGGNGDVDGDSVEKMSCAEILGGKGGYYPGLVPLVLVYLDSIGCDPGTAERVKVYVDLILGRATGELKTAARYVRDFVASHPSYARDSVVSPAIARDLVKRCHDVGVGAVAAPELLGDHAVAPIVKEDAYNVQLSRVHFASDVGLCVLLSSYAERARLVQKRKDVARAIAGQKARLAELEDELKAIDAILEPAAAGLAKVSSLGRMRADSETISVALSDGNSDGEQAAPDAPGAAAPKPASPPTPPL</sequence>
<evidence type="ECO:0000256" key="12">
    <source>
        <dbReference type="SAM" id="MobiDB-lite"/>
    </source>
</evidence>
<keyword evidence="6 10" id="KW-0547">Nucleotide-binding</keyword>
<dbReference type="EC" id="6.3.2.2" evidence="3 10"/>
<keyword evidence="5 10" id="KW-0317">Glutathione biosynthesis</keyword>
<feature type="region of interest" description="Disordered" evidence="12">
    <location>
        <begin position="705"/>
        <end position="738"/>
    </location>
</feature>
<evidence type="ECO:0000256" key="3">
    <source>
        <dbReference type="ARBA" id="ARBA00012220"/>
    </source>
</evidence>
<evidence type="ECO:0000256" key="9">
    <source>
        <dbReference type="ARBA" id="ARBA00032122"/>
    </source>
</evidence>
<evidence type="ECO:0000313" key="14">
    <source>
        <dbReference type="Proteomes" id="UP001363151"/>
    </source>
</evidence>
<protein>
    <recommendedName>
        <fullName evidence="3 10">Glutamate--cysteine ligase</fullName>
        <ecNumber evidence="3 10">6.3.2.2</ecNumber>
    </recommendedName>
    <alternativeName>
        <fullName evidence="9 10">Gamma-ECS</fullName>
    </alternativeName>
    <alternativeName>
        <fullName evidence="8 10">Gamma-glutamylcysteine synthetase</fullName>
    </alternativeName>
</protein>
<evidence type="ECO:0000256" key="1">
    <source>
        <dbReference type="ARBA" id="ARBA00005006"/>
    </source>
</evidence>
<dbReference type="Pfam" id="PF03074">
    <property type="entry name" value="GCS"/>
    <property type="match status" value="1"/>
</dbReference>
<name>A0ABR1G639_AURAN</name>
<feature type="region of interest" description="Disordered" evidence="12">
    <location>
        <begin position="284"/>
        <end position="312"/>
    </location>
</feature>
<comment type="similarity">
    <text evidence="2 10">Belongs to the glutamate--cysteine ligase type 3 family.</text>
</comment>
<dbReference type="GO" id="GO:0016874">
    <property type="term" value="F:ligase activity"/>
    <property type="evidence" value="ECO:0007669"/>
    <property type="project" value="UniProtKB-KW"/>
</dbReference>
<dbReference type="Gene3D" id="3.30.590.50">
    <property type="match status" value="2"/>
</dbReference>
<comment type="pathway">
    <text evidence="1 10">Sulfur metabolism; glutathione biosynthesis; glutathione from L-cysteine and L-glutamate: step 1/2.</text>
</comment>
<evidence type="ECO:0000256" key="8">
    <source>
        <dbReference type="ARBA" id="ARBA00030585"/>
    </source>
</evidence>
<evidence type="ECO:0000256" key="6">
    <source>
        <dbReference type="ARBA" id="ARBA00022741"/>
    </source>
</evidence>
<dbReference type="Proteomes" id="UP001363151">
    <property type="component" value="Unassembled WGS sequence"/>
</dbReference>
<evidence type="ECO:0000256" key="10">
    <source>
        <dbReference type="RuleBase" id="RU367135"/>
    </source>
</evidence>
<evidence type="ECO:0000256" key="4">
    <source>
        <dbReference type="ARBA" id="ARBA00022598"/>
    </source>
</evidence>
<dbReference type="InterPro" id="IPR004308">
    <property type="entry name" value="GCS"/>
</dbReference>
<keyword evidence="11" id="KW-0175">Coiled coil</keyword>
<evidence type="ECO:0000256" key="7">
    <source>
        <dbReference type="ARBA" id="ARBA00022840"/>
    </source>
</evidence>
<dbReference type="PANTHER" id="PTHR11164:SF0">
    <property type="entry name" value="GLUTAMATE--CYSTEINE LIGASE CATALYTIC SUBUNIT"/>
    <property type="match status" value="1"/>
</dbReference>